<name>A0A382U7X4_9ZZZZ</name>
<gene>
    <name evidence="1" type="ORF">METZ01_LOCUS383243</name>
</gene>
<protein>
    <submittedName>
        <fullName evidence="1">Uncharacterized protein</fullName>
    </submittedName>
</protein>
<reference evidence="1" key="1">
    <citation type="submission" date="2018-05" db="EMBL/GenBank/DDBJ databases">
        <authorList>
            <person name="Lanie J.A."/>
            <person name="Ng W.-L."/>
            <person name="Kazmierczak K.M."/>
            <person name="Andrzejewski T.M."/>
            <person name="Davidsen T.M."/>
            <person name="Wayne K.J."/>
            <person name="Tettelin H."/>
            <person name="Glass J.I."/>
            <person name="Rusch D."/>
            <person name="Podicherti R."/>
            <person name="Tsui H.-C.T."/>
            <person name="Winkler M.E."/>
        </authorList>
    </citation>
    <scope>NUCLEOTIDE SEQUENCE</scope>
</reference>
<proteinExistence type="predicted"/>
<sequence length="28" mass="2921">MKFLFVVATALGALSICDVGADDSKMAF</sequence>
<organism evidence="1">
    <name type="scientific">marine metagenome</name>
    <dbReference type="NCBI Taxonomy" id="408172"/>
    <lineage>
        <taxon>unclassified sequences</taxon>
        <taxon>metagenomes</taxon>
        <taxon>ecological metagenomes</taxon>
    </lineage>
</organism>
<dbReference type="EMBL" id="UINC01142197">
    <property type="protein sequence ID" value="SVD30389.1"/>
    <property type="molecule type" value="Genomic_DNA"/>
</dbReference>
<dbReference type="AlphaFoldDB" id="A0A382U7X4"/>
<accession>A0A382U7X4</accession>
<evidence type="ECO:0000313" key="1">
    <source>
        <dbReference type="EMBL" id="SVD30389.1"/>
    </source>
</evidence>